<evidence type="ECO:0000313" key="7">
    <source>
        <dbReference type="Proteomes" id="UP000005753"/>
    </source>
</evidence>
<dbReference type="Pfam" id="PF19567">
    <property type="entry name" value="CpsB_CapC"/>
    <property type="match status" value="1"/>
</dbReference>
<reference evidence="6 7" key="2">
    <citation type="submission" date="2012-02" db="EMBL/GenBank/DDBJ databases">
        <title>Improved High-Quality Draft sequence of Eubacterium cellulosolvens 6.</title>
        <authorList>
            <consortium name="US DOE Joint Genome Institute"/>
            <person name="Lucas S."/>
            <person name="Han J."/>
            <person name="Lapidus A."/>
            <person name="Cheng J.-F."/>
            <person name="Goodwin L."/>
            <person name="Pitluck S."/>
            <person name="Peters L."/>
            <person name="Mikhailova N."/>
            <person name="Gu W."/>
            <person name="Detter J.C."/>
            <person name="Han C."/>
            <person name="Tapia R."/>
            <person name="Land M."/>
            <person name="Hauser L."/>
            <person name="Kyrpides N."/>
            <person name="Ivanova N."/>
            <person name="Pagani I."/>
            <person name="Johnson E."/>
            <person name="Mukhopadhyay B."/>
            <person name="Anderson I."/>
            <person name="Woyke T."/>
        </authorList>
    </citation>
    <scope>NUCLEOTIDE SEQUENCE [LARGE SCALE GENOMIC DNA]</scope>
    <source>
        <strain evidence="6 7">6</strain>
    </source>
</reference>
<dbReference type="EMBL" id="CM001487">
    <property type="protein sequence ID" value="EIM56733.1"/>
    <property type="molecule type" value="Genomic_DNA"/>
</dbReference>
<dbReference type="GO" id="GO:0030145">
    <property type="term" value="F:manganese ion binding"/>
    <property type="evidence" value="ECO:0007669"/>
    <property type="project" value="InterPro"/>
</dbReference>
<keyword evidence="7" id="KW-1185">Reference proteome</keyword>
<dbReference type="Gene3D" id="3.20.20.140">
    <property type="entry name" value="Metal-dependent hydrolases"/>
    <property type="match status" value="1"/>
</dbReference>
<keyword evidence="3" id="KW-0378">Hydrolase</keyword>
<evidence type="ECO:0000256" key="1">
    <source>
        <dbReference type="ARBA" id="ARBA00005750"/>
    </source>
</evidence>
<dbReference type="AlphaFoldDB" id="I5ASG0"/>
<dbReference type="Proteomes" id="UP000005753">
    <property type="component" value="Chromosome"/>
</dbReference>
<evidence type="ECO:0000256" key="3">
    <source>
        <dbReference type="ARBA" id="ARBA00022801"/>
    </source>
</evidence>
<comment type="similarity">
    <text evidence="1">Belongs to the metallo-dependent hydrolases superfamily. CpsB/CapC family.</text>
</comment>
<evidence type="ECO:0000313" key="6">
    <source>
        <dbReference type="EMBL" id="EIM56733.1"/>
    </source>
</evidence>
<comment type="catalytic activity">
    <reaction evidence="5">
        <text>O-phospho-L-tyrosyl-[protein] + H2O = L-tyrosyl-[protein] + phosphate</text>
        <dbReference type="Rhea" id="RHEA:10684"/>
        <dbReference type="Rhea" id="RHEA-COMP:10136"/>
        <dbReference type="Rhea" id="RHEA-COMP:20101"/>
        <dbReference type="ChEBI" id="CHEBI:15377"/>
        <dbReference type="ChEBI" id="CHEBI:43474"/>
        <dbReference type="ChEBI" id="CHEBI:46858"/>
        <dbReference type="ChEBI" id="CHEBI:61978"/>
        <dbReference type="EC" id="3.1.3.48"/>
    </reaction>
</comment>
<keyword evidence="4" id="KW-0904">Protein phosphatase</keyword>
<evidence type="ECO:0000256" key="4">
    <source>
        <dbReference type="ARBA" id="ARBA00022912"/>
    </source>
</evidence>
<organism evidence="6 7">
    <name type="scientific">Eubacterium cellulosolvens (strain ATCC 43171 / JCM 9499 / 6)</name>
    <name type="common">Cillobacterium cellulosolvens</name>
    <dbReference type="NCBI Taxonomy" id="633697"/>
    <lineage>
        <taxon>Bacteria</taxon>
        <taxon>Bacillati</taxon>
        <taxon>Bacillota</taxon>
        <taxon>Clostridia</taxon>
        <taxon>Eubacteriales</taxon>
        <taxon>Eubacteriaceae</taxon>
        <taxon>Eubacterium</taxon>
    </lineage>
</organism>
<name>I5ASG0_EUBC6</name>
<dbReference type="SUPFAM" id="SSF89550">
    <property type="entry name" value="PHP domain-like"/>
    <property type="match status" value="1"/>
</dbReference>
<protein>
    <recommendedName>
        <fullName evidence="2">protein-tyrosine-phosphatase</fullName>
        <ecNumber evidence="2">3.1.3.48</ecNumber>
    </recommendedName>
</protein>
<dbReference type="GO" id="GO:0004725">
    <property type="term" value="F:protein tyrosine phosphatase activity"/>
    <property type="evidence" value="ECO:0007669"/>
    <property type="project" value="UniProtKB-EC"/>
</dbReference>
<dbReference type="PIRSF" id="PIRSF016557">
    <property type="entry name" value="Caps_synth_CpsB"/>
    <property type="match status" value="1"/>
</dbReference>
<dbReference type="PANTHER" id="PTHR39181">
    <property type="entry name" value="TYROSINE-PROTEIN PHOSPHATASE YWQE"/>
    <property type="match status" value="1"/>
</dbReference>
<evidence type="ECO:0000256" key="2">
    <source>
        <dbReference type="ARBA" id="ARBA00013064"/>
    </source>
</evidence>
<reference evidence="6 7" key="1">
    <citation type="submission" date="2010-08" db="EMBL/GenBank/DDBJ databases">
        <authorList>
            <consortium name="US DOE Joint Genome Institute (JGI-PGF)"/>
            <person name="Lucas S."/>
            <person name="Copeland A."/>
            <person name="Lapidus A."/>
            <person name="Cheng J.-F."/>
            <person name="Bruce D."/>
            <person name="Goodwin L."/>
            <person name="Pitluck S."/>
            <person name="Land M.L."/>
            <person name="Hauser L."/>
            <person name="Chang Y.-J."/>
            <person name="Anderson I.J."/>
            <person name="Johnson E."/>
            <person name="Mulhopadhyay B."/>
            <person name="Kyrpides N."/>
            <person name="Woyke T.J."/>
        </authorList>
    </citation>
    <scope>NUCLEOTIDE SEQUENCE [LARGE SCALE GENOMIC DNA]</scope>
    <source>
        <strain evidence="6 7">6</strain>
    </source>
</reference>
<dbReference type="STRING" id="633697.EubceDRAFT1_0904"/>
<dbReference type="InterPro" id="IPR016195">
    <property type="entry name" value="Pol/histidinol_Pase-like"/>
</dbReference>
<gene>
    <name evidence="6" type="ORF">EubceDRAFT1_0904</name>
</gene>
<dbReference type="InterPro" id="IPR016667">
    <property type="entry name" value="Caps_polysacc_synth_CpsB/CapC"/>
</dbReference>
<sequence>MFRITLFYCFVVQSIEVCVYFAFCGVHRLFLITYVYYGENLLSKICDIHSHLLPGLDDGSKDWETTLHMIKTEYEAGVRMIFATSHYLPWRRTIIAEQIPSLCDEAEQRARSELGIEMKIIPGQELYYHLELPEAIAEGKALTLAGSSYILVEFDEQIPWMEMQKALQNLQRAGYRVILAHCERFGCIREGEHLEVVLSMGVRLQSNVQEMSAGLFDKTRKWLAKRYADQQISFLGSDMHNLTKRPPMDEKQLKWFGKSLDEEYRQKLYWRNAEQILGDG</sequence>
<dbReference type="PANTHER" id="PTHR39181:SF1">
    <property type="entry name" value="TYROSINE-PROTEIN PHOSPHATASE YWQE"/>
    <property type="match status" value="1"/>
</dbReference>
<evidence type="ECO:0000256" key="5">
    <source>
        <dbReference type="ARBA" id="ARBA00051722"/>
    </source>
</evidence>
<dbReference type="eggNOG" id="COG4464">
    <property type="taxonomic scope" value="Bacteria"/>
</dbReference>
<dbReference type="EC" id="3.1.3.48" evidence="2"/>
<dbReference type="HOGENOM" id="CLU_085966_1_1_9"/>
<proteinExistence type="inferred from homology"/>
<accession>I5ASG0</accession>